<dbReference type="AlphaFoldDB" id="A0A7Y0FLN3"/>
<organism evidence="2 3">
    <name type="scientific">Hymenobacter polaris</name>
    <dbReference type="NCBI Taxonomy" id="2682546"/>
    <lineage>
        <taxon>Bacteria</taxon>
        <taxon>Pseudomonadati</taxon>
        <taxon>Bacteroidota</taxon>
        <taxon>Cytophagia</taxon>
        <taxon>Cytophagales</taxon>
        <taxon>Hymenobacteraceae</taxon>
        <taxon>Hymenobacter</taxon>
    </lineage>
</organism>
<dbReference type="Proteomes" id="UP000559626">
    <property type="component" value="Unassembled WGS sequence"/>
</dbReference>
<dbReference type="EMBL" id="JABBGH010000001">
    <property type="protein sequence ID" value="NML64650.1"/>
    <property type="molecule type" value="Genomic_DNA"/>
</dbReference>
<accession>A0A7Y0FLN3</accession>
<evidence type="ECO:0000313" key="2">
    <source>
        <dbReference type="EMBL" id="NML64650.1"/>
    </source>
</evidence>
<feature type="region of interest" description="Disordered" evidence="1">
    <location>
        <begin position="55"/>
        <end position="91"/>
    </location>
</feature>
<reference evidence="2 3" key="1">
    <citation type="submission" date="2020-04" db="EMBL/GenBank/DDBJ databases">
        <title>Hymenobacter polaris sp. nov., isolated from Arctic soil.</title>
        <authorList>
            <person name="Dahal R.H."/>
        </authorList>
    </citation>
    <scope>NUCLEOTIDE SEQUENCE [LARGE SCALE GENOMIC DNA]</scope>
    <source>
        <strain evidence="2 3">RP-2-7</strain>
    </source>
</reference>
<feature type="compositionally biased region" description="Basic residues" evidence="1">
    <location>
        <begin position="81"/>
        <end position="91"/>
    </location>
</feature>
<evidence type="ECO:0000256" key="1">
    <source>
        <dbReference type="SAM" id="MobiDB-lite"/>
    </source>
</evidence>
<dbReference type="RefSeq" id="WP_169529934.1">
    <property type="nucleotide sequence ID" value="NZ_JABBGH010000001.1"/>
</dbReference>
<proteinExistence type="predicted"/>
<keyword evidence="3" id="KW-1185">Reference proteome</keyword>
<comment type="caution">
    <text evidence="2">The sequence shown here is derived from an EMBL/GenBank/DDBJ whole genome shotgun (WGS) entry which is preliminary data.</text>
</comment>
<sequence length="91" mass="9872">MALNFDEFQKVVETAQQADAVKGDLKRALKKVTSAVENLQGALSDMEKVMADDYVAAPKERKVRTPRAPKEDGADGTTAKKPGRPRKSAAE</sequence>
<gene>
    <name evidence="2" type="ORF">HHL22_05475</name>
</gene>
<protein>
    <submittedName>
        <fullName evidence="2">Uncharacterized protein</fullName>
    </submittedName>
</protein>
<evidence type="ECO:0000313" key="3">
    <source>
        <dbReference type="Proteomes" id="UP000559626"/>
    </source>
</evidence>
<name>A0A7Y0FLN3_9BACT</name>